<feature type="domain" description="BRCA2 OB1" evidence="8">
    <location>
        <begin position="1182"/>
        <end position="1290"/>
    </location>
</feature>
<evidence type="ECO:0000256" key="3">
    <source>
        <dbReference type="ARBA" id="ARBA00023125"/>
    </source>
</evidence>
<gene>
    <name evidence="11" type="ORF">ACAOBT_LOCUS34297</name>
</gene>
<evidence type="ECO:0000256" key="6">
    <source>
        <dbReference type="SAM" id="Coils"/>
    </source>
</evidence>
<dbReference type="InterPro" id="IPR015525">
    <property type="entry name" value="BRCA2"/>
</dbReference>
<evidence type="ECO:0000313" key="11">
    <source>
        <dbReference type="EMBL" id="CAH2014696.1"/>
    </source>
</evidence>
<feature type="domain" description="Breast cancer type 2 susceptibility protein helical" evidence="10">
    <location>
        <begin position="1026"/>
        <end position="1178"/>
    </location>
</feature>
<reference evidence="11" key="1">
    <citation type="submission" date="2022-03" db="EMBL/GenBank/DDBJ databases">
        <authorList>
            <person name="Sayadi A."/>
        </authorList>
    </citation>
    <scope>NUCLEOTIDE SEQUENCE</scope>
</reference>
<evidence type="ECO:0000259" key="9">
    <source>
        <dbReference type="Pfam" id="PF09104"/>
    </source>
</evidence>
<dbReference type="Proteomes" id="UP001152888">
    <property type="component" value="Unassembled WGS sequence"/>
</dbReference>
<proteinExistence type="predicted"/>
<keyword evidence="6" id="KW-0175">Coiled coil</keyword>
<dbReference type="Pfam" id="PF09104">
    <property type="entry name" value="BRCA-2_OB3"/>
    <property type="match status" value="1"/>
</dbReference>
<keyword evidence="2" id="KW-0227">DNA damage</keyword>
<dbReference type="InterPro" id="IPR012340">
    <property type="entry name" value="NA-bd_OB-fold"/>
</dbReference>
<dbReference type="InterPro" id="IPR015252">
    <property type="entry name" value="BRCA2_hlx"/>
</dbReference>
<sequence>MAEISTGTEDKEVSKILNNPPQDPEADKLSSPGSPVLSNNFNNLTRKLCKRRSRVKLADKFKSETAVEPLDKQIQKFHEESFTASQANNLAAVLDRIESIEHNRRLWYNMITTDKQDDIYFKKPLPLCSKSHINNSSVELDDMQIQRYDKSQTHLPPVQLPVCSSFQTAAGKKMEISDSDIKKQAWIFEGIHQPTLGRNTCNAKQYNFLRKPDTGQNNATDIGNNVNEESKFRKSNASKISENVDDAISLTQEISKSGISDTQILSIVDIYNMVQNSRSENLEPHEKIFNKNVSIKQESISQNKKEDQVTFIGFSNNDIEQSHSHVYSLKNTIKKISTRCSKTYSENNSKKRVHELVEMPASKKMKLGPFNAGIKSSSVVRTSCSFSSASGKHIIITSNAFKKASNILDNIENDLGTLEVARSTDSDSLKKSTMSLDPQCTNCDDPANLLSKNQVLYNPQSIPKEVAHKSILKNINWKLNNQNVCSGFATASGKSMVISEKSKLKAKQVFGEILDDTTDGHIVRTTIKNKHTLLDDAIKKAECSGKPESGIIPQCTEKSIILNNINYRVNNENACPGFATASGKSMKISEKSKIKAKEVFGNIFDNTGDDNIAKTTSKNKLKLLDEAIKEAETSGKPESNIIPDCVEGDLKNHDSFHKVPREKLDFTNASVKSIILTNINFNTENACSGFANASGKSMTISEKLKLKAMEDCGDILDSTEGDNIAKTISVNKLMLLDDTTRKAEHFNRSEPNSFPKSVENDQKLPTETLGFTNADGEKYQLSESSLSKAKQMLGDFISNETESANRLASKNKFKLLDKAIKKAEINMGIQPSSVEDDFRKRNLKNTIPPQLHKNPFQPKSFGDQVVDHSEVHTPKREDSLLKRQKRKLGISSCKQIRIPEQNLKKAKLLFDQEIQSISPVKPIGLHIQQNHNTPVRLEGSFSRTDGKYCSTPLQNNLATLKTLPVESPIVPERRISYEGPELSPESFFVFGAPTKGCMADWVMKYSEERKLLEEKLKKIQDREAELLKLDETKTTENRICLGVLYQKKKSSNRLNLRVLLDEICTSEDTNQDLFFVSPENAADFHFKCDVVLNTEDGATIVPNLDDLVGLSEIQLGIETMAGVEARLIPTNWIKNHYKWIVWKLASYERRFPNKCKGILNIENVVQQLKYRYDREIDKVERSALRRIVERDDAPQKRMVLCVSAIKSKGFTKHEIELTDGWYAVKTVIDEPLCAQVYGKIQVGTKLVTCGAELLNCDGCHPLEATDLVSLRINYNNTRRACWNAKLGYQKYPQPFPIKICSIHPSGGTVGAIKICIIRVYPLKFLERLGTNTVWRNKKAEERRAQEWENEMCRKIENLHSNSKKNLQGVRDEVNNLITRDISVVFRLLVIDLLDSEYRTYTFHVWRPSESHIQDLREGKSMTVYNVVPKKSGELSSCSKTLFKPVITKQNLPDKFLRKVTFIEDISSELMKDFREFDTVGIIVQSVIEDNFQKVWIAGVTGRLLLVKINEGPKFCLLLDQAKRGQPMAVSNLLLLFSYTDEVSQATANHYSVFSLYPMQKHLQDGLEALRKKQLQNLDTFLNECDAKIESFNSCETTLSSKPDDSDEETLTTSRLTSTDVALSLIDMDKFF</sequence>
<evidence type="ECO:0000256" key="4">
    <source>
        <dbReference type="ARBA" id="ARBA00023172"/>
    </source>
</evidence>
<keyword evidence="3" id="KW-0238">DNA-binding</keyword>
<dbReference type="InterPro" id="IPR036315">
    <property type="entry name" value="BRCA2_hlx_sf"/>
</dbReference>
<evidence type="ECO:0000256" key="2">
    <source>
        <dbReference type="ARBA" id="ARBA00022763"/>
    </source>
</evidence>
<dbReference type="EMBL" id="CAKOFQ010008542">
    <property type="protein sequence ID" value="CAH2014696.1"/>
    <property type="molecule type" value="Genomic_DNA"/>
</dbReference>
<keyword evidence="1" id="KW-0677">Repeat</keyword>
<evidence type="ECO:0008006" key="13">
    <source>
        <dbReference type="Google" id="ProtNLM"/>
    </source>
</evidence>
<protein>
    <recommendedName>
        <fullName evidence="13">Tower domain-containing protein</fullName>
    </recommendedName>
</protein>
<dbReference type="InterPro" id="IPR015187">
    <property type="entry name" value="BRCA2_OB_1"/>
</dbReference>
<keyword evidence="4" id="KW-0233">DNA recombination</keyword>
<feature type="domain" description="BRCA2 OB3" evidence="9">
    <location>
        <begin position="1457"/>
        <end position="1591"/>
    </location>
</feature>
<dbReference type="GO" id="GO:0000724">
    <property type="term" value="P:double-strand break repair via homologous recombination"/>
    <property type="evidence" value="ECO:0007669"/>
    <property type="project" value="InterPro"/>
</dbReference>
<dbReference type="PROSITE" id="PS50138">
    <property type="entry name" value="BRCA2_REPEAT"/>
    <property type="match status" value="5"/>
</dbReference>
<dbReference type="SUPFAM" id="SSF81872">
    <property type="entry name" value="BRCA2 helical domain"/>
    <property type="match status" value="1"/>
</dbReference>
<dbReference type="InterPro" id="IPR002093">
    <property type="entry name" value="BRCA2_repeat"/>
</dbReference>
<dbReference type="SUPFAM" id="SSF50249">
    <property type="entry name" value="Nucleic acid-binding proteins"/>
    <property type="match status" value="3"/>
</dbReference>
<evidence type="ECO:0000256" key="1">
    <source>
        <dbReference type="ARBA" id="ARBA00022737"/>
    </source>
</evidence>
<dbReference type="InterPro" id="IPR015188">
    <property type="entry name" value="BRCA2_OB_3"/>
</dbReference>
<dbReference type="GO" id="GO:0006355">
    <property type="term" value="P:regulation of DNA-templated transcription"/>
    <property type="evidence" value="ECO:0007669"/>
    <property type="project" value="TreeGrafter"/>
</dbReference>
<evidence type="ECO:0000256" key="5">
    <source>
        <dbReference type="ARBA" id="ARBA00023204"/>
    </source>
</evidence>
<comment type="caution">
    <text evidence="11">The sequence shown here is derived from an EMBL/GenBank/DDBJ whole genome shotgun (WGS) entry which is preliminary data.</text>
</comment>
<evidence type="ECO:0000313" key="12">
    <source>
        <dbReference type="Proteomes" id="UP001152888"/>
    </source>
</evidence>
<name>A0A9P0MLD0_ACAOB</name>
<dbReference type="Pfam" id="PF09169">
    <property type="entry name" value="BRCA-2_helical"/>
    <property type="match status" value="1"/>
</dbReference>
<dbReference type="Gene3D" id="2.40.50.140">
    <property type="entry name" value="Nucleic acid-binding proteins"/>
    <property type="match status" value="3"/>
</dbReference>
<evidence type="ECO:0000259" key="8">
    <source>
        <dbReference type="Pfam" id="PF09103"/>
    </source>
</evidence>
<organism evidence="11 12">
    <name type="scientific">Acanthoscelides obtectus</name>
    <name type="common">Bean weevil</name>
    <name type="synonym">Bruchus obtectus</name>
    <dbReference type="NCBI Taxonomy" id="200917"/>
    <lineage>
        <taxon>Eukaryota</taxon>
        <taxon>Metazoa</taxon>
        <taxon>Ecdysozoa</taxon>
        <taxon>Arthropoda</taxon>
        <taxon>Hexapoda</taxon>
        <taxon>Insecta</taxon>
        <taxon>Pterygota</taxon>
        <taxon>Neoptera</taxon>
        <taxon>Endopterygota</taxon>
        <taxon>Coleoptera</taxon>
        <taxon>Polyphaga</taxon>
        <taxon>Cucujiformia</taxon>
        <taxon>Chrysomeloidea</taxon>
        <taxon>Chrysomelidae</taxon>
        <taxon>Bruchinae</taxon>
        <taxon>Bruchini</taxon>
        <taxon>Acanthoscelides</taxon>
    </lineage>
</organism>
<dbReference type="Pfam" id="PF09103">
    <property type="entry name" value="BRCA-2_OB1"/>
    <property type="match status" value="1"/>
</dbReference>
<dbReference type="CDD" id="cd04493">
    <property type="entry name" value="BRCA2DBD_OB1"/>
    <property type="match status" value="1"/>
</dbReference>
<feature type="coiled-coil region" evidence="6">
    <location>
        <begin position="1002"/>
        <end position="1032"/>
    </location>
</feature>
<keyword evidence="12" id="KW-1185">Reference proteome</keyword>
<dbReference type="OrthoDB" id="21095at2759"/>
<keyword evidence="5" id="KW-0234">DNA repair</keyword>
<dbReference type="PANTHER" id="PTHR11289:SF0">
    <property type="entry name" value="BREAST CANCER TYPE 2 SUSCEPTIBILITY PROTEIN"/>
    <property type="match status" value="1"/>
</dbReference>
<dbReference type="Pfam" id="PF00634">
    <property type="entry name" value="BRCA2"/>
    <property type="match status" value="1"/>
</dbReference>
<feature type="region of interest" description="Disordered" evidence="7">
    <location>
        <begin position="1"/>
        <end position="38"/>
    </location>
</feature>
<evidence type="ECO:0000259" key="10">
    <source>
        <dbReference type="Pfam" id="PF09169"/>
    </source>
</evidence>
<dbReference type="PANTHER" id="PTHR11289">
    <property type="entry name" value="BREAST CANCER TYPE 2 SUSCEPTIBILITY PROTEIN BRCA2"/>
    <property type="match status" value="1"/>
</dbReference>
<evidence type="ECO:0000256" key="7">
    <source>
        <dbReference type="SAM" id="MobiDB-lite"/>
    </source>
</evidence>
<dbReference type="GO" id="GO:0003677">
    <property type="term" value="F:DNA binding"/>
    <property type="evidence" value="ECO:0007669"/>
    <property type="project" value="UniProtKB-KW"/>
</dbReference>
<accession>A0A9P0MLD0</accession>